<proteinExistence type="inferred from homology"/>
<accession>A0A7X1KNA8</accession>
<feature type="domain" description="TonB-dependent receptor plug" evidence="12">
    <location>
        <begin position="54"/>
        <end position="163"/>
    </location>
</feature>
<gene>
    <name evidence="13" type="ORF">H7F51_18190</name>
</gene>
<reference evidence="13 14" key="1">
    <citation type="submission" date="2020-08" db="EMBL/GenBank/DDBJ databases">
        <title>The genome sequence of type strain Novosphingobium flavum NBRC 111647.</title>
        <authorList>
            <person name="Liu Y."/>
        </authorList>
    </citation>
    <scope>NUCLEOTIDE SEQUENCE [LARGE SCALE GENOMIC DNA]</scope>
    <source>
        <strain evidence="13 14">NBRC 111647</strain>
    </source>
</reference>
<dbReference type="Pfam" id="PF00593">
    <property type="entry name" value="TonB_dep_Rec_b-barrel"/>
    <property type="match status" value="1"/>
</dbReference>
<dbReference type="Proteomes" id="UP000566813">
    <property type="component" value="Unassembled WGS sequence"/>
</dbReference>
<keyword evidence="2 8" id="KW-0813">Transport</keyword>
<keyword evidence="10" id="KW-0732">Signal</keyword>
<dbReference type="AlphaFoldDB" id="A0A7X1KNA8"/>
<dbReference type="EMBL" id="JACLAW010000020">
    <property type="protein sequence ID" value="MBC2667452.1"/>
    <property type="molecule type" value="Genomic_DNA"/>
</dbReference>
<dbReference type="PROSITE" id="PS52016">
    <property type="entry name" value="TONB_DEPENDENT_REC_3"/>
    <property type="match status" value="1"/>
</dbReference>
<dbReference type="Pfam" id="PF07715">
    <property type="entry name" value="Plug"/>
    <property type="match status" value="1"/>
</dbReference>
<evidence type="ECO:0000256" key="5">
    <source>
        <dbReference type="ARBA" id="ARBA00023077"/>
    </source>
</evidence>
<dbReference type="Gene3D" id="2.40.170.20">
    <property type="entry name" value="TonB-dependent receptor, beta-barrel domain"/>
    <property type="match status" value="1"/>
</dbReference>
<evidence type="ECO:0000256" key="9">
    <source>
        <dbReference type="RuleBase" id="RU003357"/>
    </source>
</evidence>
<keyword evidence="14" id="KW-1185">Reference proteome</keyword>
<keyword evidence="5 9" id="KW-0798">TonB box</keyword>
<dbReference type="InterPro" id="IPR000531">
    <property type="entry name" value="Beta-barrel_TonB"/>
</dbReference>
<organism evidence="13 14">
    <name type="scientific">Novosphingobium flavum</name>
    <dbReference type="NCBI Taxonomy" id="1778672"/>
    <lineage>
        <taxon>Bacteria</taxon>
        <taxon>Pseudomonadati</taxon>
        <taxon>Pseudomonadota</taxon>
        <taxon>Alphaproteobacteria</taxon>
        <taxon>Sphingomonadales</taxon>
        <taxon>Sphingomonadaceae</taxon>
        <taxon>Novosphingobium</taxon>
    </lineage>
</organism>
<evidence type="ECO:0000256" key="7">
    <source>
        <dbReference type="ARBA" id="ARBA00023237"/>
    </source>
</evidence>
<evidence type="ECO:0000256" key="10">
    <source>
        <dbReference type="SAM" id="SignalP"/>
    </source>
</evidence>
<dbReference type="SUPFAM" id="SSF56935">
    <property type="entry name" value="Porins"/>
    <property type="match status" value="1"/>
</dbReference>
<feature type="domain" description="TonB-dependent receptor-like beta-barrel" evidence="11">
    <location>
        <begin position="350"/>
        <end position="873"/>
    </location>
</feature>
<dbReference type="Gene3D" id="2.170.130.10">
    <property type="entry name" value="TonB-dependent receptor, plug domain"/>
    <property type="match status" value="1"/>
</dbReference>
<keyword evidence="7 8" id="KW-0998">Cell outer membrane</keyword>
<protein>
    <submittedName>
        <fullName evidence="13">TonB-dependent receptor</fullName>
    </submittedName>
</protein>
<evidence type="ECO:0000256" key="1">
    <source>
        <dbReference type="ARBA" id="ARBA00004571"/>
    </source>
</evidence>
<feature type="chain" id="PRO_5031197092" evidence="10">
    <location>
        <begin position="17"/>
        <end position="913"/>
    </location>
</feature>
<evidence type="ECO:0000256" key="3">
    <source>
        <dbReference type="ARBA" id="ARBA00022452"/>
    </source>
</evidence>
<evidence type="ECO:0000256" key="2">
    <source>
        <dbReference type="ARBA" id="ARBA00022448"/>
    </source>
</evidence>
<dbReference type="PANTHER" id="PTHR47234:SF3">
    <property type="entry name" value="SECRETIN_TONB SHORT N-TERMINAL DOMAIN-CONTAINING PROTEIN"/>
    <property type="match status" value="1"/>
</dbReference>
<feature type="signal peptide" evidence="10">
    <location>
        <begin position="1"/>
        <end position="16"/>
    </location>
</feature>
<dbReference type="InterPro" id="IPR012910">
    <property type="entry name" value="Plug_dom"/>
</dbReference>
<comment type="subcellular location">
    <subcellularLocation>
        <location evidence="1 8">Cell outer membrane</location>
        <topology evidence="1 8">Multi-pass membrane protein</topology>
    </subcellularLocation>
</comment>
<dbReference type="InterPro" id="IPR037066">
    <property type="entry name" value="Plug_dom_sf"/>
</dbReference>
<dbReference type="PANTHER" id="PTHR47234">
    <property type="match status" value="1"/>
</dbReference>
<evidence type="ECO:0000259" key="11">
    <source>
        <dbReference type="Pfam" id="PF00593"/>
    </source>
</evidence>
<evidence type="ECO:0000313" key="13">
    <source>
        <dbReference type="EMBL" id="MBC2667452.1"/>
    </source>
</evidence>
<evidence type="ECO:0000256" key="4">
    <source>
        <dbReference type="ARBA" id="ARBA00022692"/>
    </source>
</evidence>
<dbReference type="GO" id="GO:0009279">
    <property type="term" value="C:cell outer membrane"/>
    <property type="evidence" value="ECO:0007669"/>
    <property type="project" value="UniProtKB-SubCell"/>
</dbReference>
<keyword evidence="4 8" id="KW-0812">Transmembrane</keyword>
<evidence type="ECO:0000256" key="6">
    <source>
        <dbReference type="ARBA" id="ARBA00023136"/>
    </source>
</evidence>
<dbReference type="InterPro" id="IPR039426">
    <property type="entry name" value="TonB-dep_rcpt-like"/>
</dbReference>
<evidence type="ECO:0000256" key="8">
    <source>
        <dbReference type="PROSITE-ProRule" id="PRU01360"/>
    </source>
</evidence>
<keyword evidence="13" id="KW-0675">Receptor</keyword>
<comment type="caution">
    <text evidence="13">The sequence shown here is derived from an EMBL/GenBank/DDBJ whole genome shotgun (WGS) entry which is preliminary data.</text>
</comment>
<evidence type="ECO:0000313" key="14">
    <source>
        <dbReference type="Proteomes" id="UP000566813"/>
    </source>
</evidence>
<keyword evidence="6 8" id="KW-0472">Membrane</keyword>
<keyword evidence="3 8" id="KW-1134">Transmembrane beta strand</keyword>
<evidence type="ECO:0000259" key="12">
    <source>
        <dbReference type="Pfam" id="PF07715"/>
    </source>
</evidence>
<dbReference type="InterPro" id="IPR036942">
    <property type="entry name" value="Beta-barrel_TonB_sf"/>
</dbReference>
<sequence>MMASVGLLAMGSGALAAEVQAAPDVGAVAADTAADKVPGQDIVVTGSRIARSTFDTPMPVTSLDEKQLQAKAPTSVVDLLRDMPALRPNRNNGSATDVGASTFNIRSLGATRTLVLIDGQRTMNSSPTGGFDLNLLPPALIKRLEIVTGGASSVYGSDAVTGVVNVFLDGKLKGGKADAQYGISGEGDARTFSASLAYGTGFAEDRGHIVAAVSYFNRPDILYQGARDWGSNGLTLIPNQSYTTSNGQFRQLIVPDVRLSSMTYGGVITSSGALKNIQFGVNGAQSQFVQGTNVSSIWMQGGEGLMLQPNFAVLTPSSKRYNGYARASYDFSPSLTGHVDVLFARSEQRQTNNYNYNNGDITIKADNAFLPANIRALMLANSMASFTLGRLNPELGLNDNTTKNTYIRTSSGLNGEIGGGWSWDANFNYTHAVYDNQSLHNRNNARWTQALDTVIGTNGQPICRSTLADPTNGCVPVNPFGVNTVSAQAVDWVTGTSWIRAYSNQVDVNLNIKGSPLSTWAGEVQTAFGAEYRRETVDLKSDPVSAINGWRQASSAPYQGAVNVKETYLEVGVPLAKDVPFARDLQLDLAGRYVDYSTSGGTGVWKVGLNWNVNDQIRFRGTYSRDFRAPTINELFAAATVRQGNGVIDRTTNQSVVVATLSGGNAALKPESAHTLTFGVVLRPDFLRGFQFSVDAFDINLTGAITALIAQEVIDRCFAGSAVFCAGVQRNSAGTITQVQVTTFNAQQLKTRGLDIEASYRTALGDGDLTLSTVATYVDRLTTISNGVVTDTAGQLTGTNATPKWRAATTVSYHQGPVLLRLLGNFVGGGKYDNSYGPLDLDKNSYAGRYYLDLSATIDITPKLQLFAKVENLTNVAPPLLAESTIVRAGAANASGFYDTIGRNFGVGIRARW</sequence>
<name>A0A7X1KNA8_9SPHN</name>
<comment type="similarity">
    <text evidence="8 9">Belongs to the TonB-dependent receptor family.</text>
</comment>